<evidence type="ECO:0000259" key="1">
    <source>
        <dbReference type="Pfam" id="PF01636"/>
    </source>
</evidence>
<accession>A0ABT1JK87</accession>
<keyword evidence="2" id="KW-0418">Kinase</keyword>
<sequence>MNTLVAAAPDGRFTQDKLIAVLREVCRTQGLDATGATLLRCTNNAVFRLAADRAVVRIVVSTKLLHRVEKVVRTARWLAEHDVPAVRLLPGVRQPVRVGGHVATLWEDVPEAGPPASVNDLADVLRALHALPMPDHPLPYWAPLDDVRRRLTDAEELADDDRAFLEERCSELERRLHDLTFPLQEGFVHGDAHLGNLISGPAGPVVCDFDSSCVGPREWDLTPMAVGVLRFGASRRRYRQLAARYGFDLLRWSGFPVLRDVRELKLTTSVLPILRSKPEFRPQLELRLRSLREGDASARWTRYR</sequence>
<dbReference type="InterPro" id="IPR011009">
    <property type="entry name" value="Kinase-like_dom_sf"/>
</dbReference>
<organism evidence="2 3">
    <name type="scientific">Actinoalloteichus caeruleus DSM 43889</name>
    <dbReference type="NCBI Taxonomy" id="1120930"/>
    <lineage>
        <taxon>Bacteria</taxon>
        <taxon>Bacillati</taxon>
        <taxon>Actinomycetota</taxon>
        <taxon>Actinomycetes</taxon>
        <taxon>Pseudonocardiales</taxon>
        <taxon>Pseudonocardiaceae</taxon>
        <taxon>Actinoalloteichus</taxon>
        <taxon>Actinoalloteichus cyanogriseus</taxon>
    </lineage>
</organism>
<gene>
    <name evidence="2" type="ORF">G443_003198</name>
</gene>
<name>A0ABT1JK87_ACTCY</name>
<dbReference type="Gene3D" id="3.90.1200.10">
    <property type="match status" value="1"/>
</dbReference>
<dbReference type="RefSeq" id="WP_026417822.1">
    <property type="nucleotide sequence ID" value="NZ_AUBJ02000001.1"/>
</dbReference>
<evidence type="ECO:0000313" key="2">
    <source>
        <dbReference type="EMBL" id="MCP2332928.1"/>
    </source>
</evidence>
<dbReference type="GO" id="GO:0016301">
    <property type="term" value="F:kinase activity"/>
    <property type="evidence" value="ECO:0007669"/>
    <property type="project" value="UniProtKB-KW"/>
</dbReference>
<evidence type="ECO:0000313" key="3">
    <source>
        <dbReference type="Proteomes" id="UP000791080"/>
    </source>
</evidence>
<dbReference type="SUPFAM" id="SSF56112">
    <property type="entry name" value="Protein kinase-like (PK-like)"/>
    <property type="match status" value="1"/>
</dbReference>
<keyword evidence="3" id="KW-1185">Reference proteome</keyword>
<proteinExistence type="predicted"/>
<reference evidence="2 3" key="2">
    <citation type="submission" date="2022-06" db="EMBL/GenBank/DDBJ databases">
        <title>Genomic Encyclopedia of Type Strains, Phase I: the one thousand microbial genomes (KMG-I) project.</title>
        <authorList>
            <person name="Kyrpides N."/>
        </authorList>
    </citation>
    <scope>NUCLEOTIDE SEQUENCE [LARGE SCALE GENOMIC DNA]</scope>
    <source>
        <strain evidence="2 3">DSM 43889</strain>
    </source>
</reference>
<feature type="domain" description="Aminoglycoside phosphotransferase" evidence="1">
    <location>
        <begin position="44"/>
        <end position="254"/>
    </location>
</feature>
<dbReference type="Proteomes" id="UP000791080">
    <property type="component" value="Unassembled WGS sequence"/>
</dbReference>
<reference evidence="2 3" key="1">
    <citation type="submission" date="2013-07" db="EMBL/GenBank/DDBJ databases">
        <authorList>
            <consortium name="DOE Joint Genome Institute"/>
            <person name="Reeve W."/>
            <person name="Huntemann M."/>
            <person name="Han J."/>
            <person name="Chen A."/>
            <person name="Kyrpides N."/>
            <person name="Mavromatis K."/>
            <person name="Markowitz V."/>
            <person name="Palaniappan K."/>
            <person name="Ivanova N."/>
            <person name="Schaumberg A."/>
            <person name="Pati A."/>
            <person name="Liolios K."/>
            <person name="Nordberg H.P."/>
            <person name="Cantor M.N."/>
            <person name="Hua S.X."/>
            <person name="Woyke T."/>
        </authorList>
    </citation>
    <scope>NUCLEOTIDE SEQUENCE [LARGE SCALE GENOMIC DNA]</scope>
    <source>
        <strain evidence="2 3">DSM 43889</strain>
    </source>
</reference>
<comment type="caution">
    <text evidence="2">The sequence shown here is derived from an EMBL/GenBank/DDBJ whole genome shotgun (WGS) entry which is preliminary data.</text>
</comment>
<keyword evidence="2" id="KW-0808">Transferase</keyword>
<dbReference type="InterPro" id="IPR002575">
    <property type="entry name" value="Aminoglycoside_PTrfase"/>
</dbReference>
<protein>
    <submittedName>
        <fullName evidence="2">Kinase, aminoglycoside phosphotransferase (APT) family</fullName>
    </submittedName>
</protein>
<dbReference type="Pfam" id="PF01636">
    <property type="entry name" value="APH"/>
    <property type="match status" value="1"/>
</dbReference>
<dbReference type="EMBL" id="AUBJ02000001">
    <property type="protein sequence ID" value="MCP2332928.1"/>
    <property type="molecule type" value="Genomic_DNA"/>
</dbReference>